<dbReference type="OrthoDB" id="2312252at2759"/>
<dbReference type="AlphaFoldDB" id="A0A015KCL0"/>
<gene>
    <name evidence="1" type="ORF">RirG_135370</name>
</gene>
<reference evidence="1 2" key="1">
    <citation type="submission" date="2014-02" db="EMBL/GenBank/DDBJ databases">
        <title>Single nucleus genome sequencing reveals high similarity among nuclei of an endomycorrhizal fungus.</title>
        <authorList>
            <person name="Lin K."/>
            <person name="Geurts R."/>
            <person name="Zhang Z."/>
            <person name="Limpens E."/>
            <person name="Saunders D.G."/>
            <person name="Mu D."/>
            <person name="Pang E."/>
            <person name="Cao H."/>
            <person name="Cha H."/>
            <person name="Lin T."/>
            <person name="Zhou Q."/>
            <person name="Shang Y."/>
            <person name="Li Y."/>
            <person name="Ivanov S."/>
            <person name="Sharma T."/>
            <person name="Velzen R.V."/>
            <person name="Ruijter N.D."/>
            <person name="Aanen D.K."/>
            <person name="Win J."/>
            <person name="Kamoun S."/>
            <person name="Bisseling T."/>
            <person name="Huang S."/>
        </authorList>
    </citation>
    <scope>NUCLEOTIDE SEQUENCE [LARGE SCALE GENOMIC DNA]</scope>
    <source>
        <strain evidence="2">DAOM197198w</strain>
    </source>
</reference>
<dbReference type="EMBL" id="JEMT01022460">
    <property type="protein sequence ID" value="EXX65219.1"/>
    <property type="molecule type" value="Genomic_DNA"/>
</dbReference>
<evidence type="ECO:0008006" key="3">
    <source>
        <dbReference type="Google" id="ProtNLM"/>
    </source>
</evidence>
<proteinExistence type="predicted"/>
<keyword evidence="2" id="KW-1185">Reference proteome</keyword>
<comment type="caution">
    <text evidence="1">The sequence shown here is derived from an EMBL/GenBank/DDBJ whole genome shotgun (WGS) entry which is preliminary data.</text>
</comment>
<accession>A0A015KCL0</accession>
<dbReference type="HOGENOM" id="CLU_1208969_0_0_1"/>
<evidence type="ECO:0000313" key="1">
    <source>
        <dbReference type="EMBL" id="EXX65219.1"/>
    </source>
</evidence>
<dbReference type="Proteomes" id="UP000022910">
    <property type="component" value="Unassembled WGS sequence"/>
</dbReference>
<protein>
    <recommendedName>
        <fullName evidence="3">Protein rhiA</fullName>
    </recommendedName>
</protein>
<sequence>MATKYFVTFKNESTQPSVVQFCVYQQYPDLPGLKSVAWKKAGAYMGGQATVEWVITYSAVLSNYNDEGGIGIYASSQSIGADFKDQFDITDESGIQVVKKSGTSGQDGTITITNKSNEMANVGIGMDDSLSSVIPNVYGGVEEVFQITPTYFVAAYENLEIGQLISDVGIIGKPLTLQFPSGVTKATVRLIQDGQKLNLKIEY</sequence>
<evidence type="ECO:0000313" key="2">
    <source>
        <dbReference type="Proteomes" id="UP000022910"/>
    </source>
</evidence>
<organism evidence="1 2">
    <name type="scientific">Rhizophagus irregularis (strain DAOM 197198w)</name>
    <name type="common">Glomus intraradices</name>
    <dbReference type="NCBI Taxonomy" id="1432141"/>
    <lineage>
        <taxon>Eukaryota</taxon>
        <taxon>Fungi</taxon>
        <taxon>Fungi incertae sedis</taxon>
        <taxon>Mucoromycota</taxon>
        <taxon>Glomeromycotina</taxon>
        <taxon>Glomeromycetes</taxon>
        <taxon>Glomerales</taxon>
        <taxon>Glomeraceae</taxon>
        <taxon>Rhizophagus</taxon>
    </lineage>
</organism>
<name>A0A015KCL0_RHIIW</name>